<accession>A0A182M3S8</accession>
<protein>
    <submittedName>
        <fullName evidence="1">Uncharacterized protein</fullName>
    </submittedName>
</protein>
<organism evidence="1 2">
    <name type="scientific">Anopheles culicifacies</name>
    <dbReference type="NCBI Taxonomy" id="139723"/>
    <lineage>
        <taxon>Eukaryota</taxon>
        <taxon>Metazoa</taxon>
        <taxon>Ecdysozoa</taxon>
        <taxon>Arthropoda</taxon>
        <taxon>Hexapoda</taxon>
        <taxon>Insecta</taxon>
        <taxon>Pterygota</taxon>
        <taxon>Neoptera</taxon>
        <taxon>Endopterygota</taxon>
        <taxon>Diptera</taxon>
        <taxon>Nematocera</taxon>
        <taxon>Culicoidea</taxon>
        <taxon>Culicidae</taxon>
        <taxon>Anophelinae</taxon>
        <taxon>Anopheles</taxon>
        <taxon>culicifacies species complex</taxon>
    </lineage>
</organism>
<reference evidence="2" key="1">
    <citation type="submission" date="2013-09" db="EMBL/GenBank/DDBJ databases">
        <title>The Genome Sequence of Anopheles culicifacies species A.</title>
        <authorList>
            <consortium name="The Broad Institute Genomics Platform"/>
            <person name="Neafsey D.E."/>
            <person name="Besansky N."/>
            <person name="Howell P."/>
            <person name="Walton C."/>
            <person name="Young S.K."/>
            <person name="Zeng Q."/>
            <person name="Gargeya S."/>
            <person name="Fitzgerald M."/>
            <person name="Haas B."/>
            <person name="Abouelleil A."/>
            <person name="Allen A.W."/>
            <person name="Alvarado L."/>
            <person name="Arachchi H.M."/>
            <person name="Berlin A.M."/>
            <person name="Chapman S.B."/>
            <person name="Gainer-Dewar J."/>
            <person name="Goldberg J."/>
            <person name="Griggs A."/>
            <person name="Gujja S."/>
            <person name="Hansen M."/>
            <person name="Howarth C."/>
            <person name="Imamovic A."/>
            <person name="Ireland A."/>
            <person name="Larimer J."/>
            <person name="McCowan C."/>
            <person name="Murphy C."/>
            <person name="Pearson M."/>
            <person name="Poon T.W."/>
            <person name="Priest M."/>
            <person name="Roberts A."/>
            <person name="Saif S."/>
            <person name="Shea T."/>
            <person name="Sisk P."/>
            <person name="Sykes S."/>
            <person name="Wortman J."/>
            <person name="Nusbaum C."/>
            <person name="Birren B."/>
        </authorList>
    </citation>
    <scope>NUCLEOTIDE SEQUENCE [LARGE SCALE GENOMIC DNA]</scope>
    <source>
        <strain evidence="2">A-37</strain>
    </source>
</reference>
<name>A0A182M3S8_9DIPT</name>
<sequence length="157" mass="17610">MLTVECRVEEGNLHLAGVMDGPDVVNLDVVRGSITKHLGQTLNEASLHLGRNKLLVGDVERQFKQNTVVTFVRSFGSVSFVYTNVAKLGSWMLLRKSRTIMFEGVTSPSTSEMARAISICQSTLLANFLFRRSARLISWFRLRCQGPQRSDGDFEEQ</sequence>
<dbReference type="EMBL" id="AXCM01000258">
    <property type="status" value="NOT_ANNOTATED_CDS"/>
    <property type="molecule type" value="Genomic_DNA"/>
</dbReference>
<dbReference type="VEuPathDB" id="VectorBase:ACUA008757"/>
<dbReference type="Proteomes" id="UP000075883">
    <property type="component" value="Unassembled WGS sequence"/>
</dbReference>
<dbReference type="EnsemblMetazoa" id="ACUA008757-RA">
    <property type="protein sequence ID" value="ACUA008757-PA"/>
    <property type="gene ID" value="ACUA008757"/>
</dbReference>
<dbReference type="AlphaFoldDB" id="A0A182M3S8"/>
<evidence type="ECO:0000313" key="1">
    <source>
        <dbReference type="EnsemblMetazoa" id="ACUA008757-PA"/>
    </source>
</evidence>
<evidence type="ECO:0000313" key="2">
    <source>
        <dbReference type="Proteomes" id="UP000075883"/>
    </source>
</evidence>
<keyword evidence="2" id="KW-1185">Reference proteome</keyword>
<reference evidence="1" key="2">
    <citation type="submission" date="2020-05" db="UniProtKB">
        <authorList>
            <consortium name="EnsemblMetazoa"/>
        </authorList>
    </citation>
    <scope>IDENTIFICATION</scope>
    <source>
        <strain evidence="1">A-37</strain>
    </source>
</reference>
<proteinExistence type="predicted"/>